<dbReference type="Proteomes" id="UP000050443">
    <property type="component" value="Unassembled WGS sequence"/>
</dbReference>
<evidence type="ECO:0000259" key="3">
    <source>
        <dbReference type="PROSITE" id="PS50110"/>
    </source>
</evidence>
<gene>
    <name evidence="4" type="ORF">RC62_585</name>
</gene>
<dbReference type="GO" id="GO:0000160">
    <property type="term" value="P:phosphorelay signal transduction system"/>
    <property type="evidence" value="ECO:0007669"/>
    <property type="project" value="InterPro"/>
</dbReference>
<dbReference type="SUPFAM" id="SSF52172">
    <property type="entry name" value="CheY-like"/>
    <property type="match status" value="1"/>
</dbReference>
<evidence type="ECO:0000313" key="4">
    <source>
        <dbReference type="EMBL" id="KQB39901.1"/>
    </source>
</evidence>
<name>A0A0Q0S3D3_9FLAO</name>
<comment type="caution">
    <text evidence="4">The sequence shown here is derived from an EMBL/GenBank/DDBJ whole genome shotgun (WGS) entry which is preliminary data.</text>
</comment>
<dbReference type="InterPro" id="IPR001789">
    <property type="entry name" value="Sig_transdc_resp-reg_receiver"/>
</dbReference>
<proteinExistence type="predicted"/>
<keyword evidence="1 2" id="KW-0597">Phosphoprotein</keyword>
<feature type="modified residue" description="4-aspartylphosphate" evidence="2">
    <location>
        <position position="58"/>
    </location>
</feature>
<dbReference type="InterPro" id="IPR011006">
    <property type="entry name" value="CheY-like_superfamily"/>
</dbReference>
<evidence type="ECO:0000256" key="1">
    <source>
        <dbReference type="ARBA" id="ARBA00022553"/>
    </source>
</evidence>
<dbReference type="Gene3D" id="3.40.50.2300">
    <property type="match status" value="1"/>
</dbReference>
<dbReference type="STRING" id="362413.RC62_585"/>
<organism evidence="4 5">
    <name type="scientific">Flavobacterium aquidurense</name>
    <dbReference type="NCBI Taxonomy" id="362413"/>
    <lineage>
        <taxon>Bacteria</taxon>
        <taxon>Pseudomonadati</taxon>
        <taxon>Bacteroidota</taxon>
        <taxon>Flavobacteriia</taxon>
        <taxon>Flavobacteriales</taxon>
        <taxon>Flavobacteriaceae</taxon>
        <taxon>Flavobacterium</taxon>
    </lineage>
</organism>
<evidence type="ECO:0000256" key="2">
    <source>
        <dbReference type="PROSITE-ProRule" id="PRU00169"/>
    </source>
</evidence>
<dbReference type="PATRIC" id="fig|362413.3.peg.564"/>
<dbReference type="AlphaFoldDB" id="A0A0Q0S3D3"/>
<dbReference type="EMBL" id="JRLF01000011">
    <property type="protein sequence ID" value="KQB39901.1"/>
    <property type="molecule type" value="Genomic_DNA"/>
</dbReference>
<accession>A0A0Q0S3D3</accession>
<dbReference type="PANTHER" id="PTHR44591">
    <property type="entry name" value="STRESS RESPONSE REGULATOR PROTEIN 1"/>
    <property type="match status" value="1"/>
</dbReference>
<evidence type="ECO:0000313" key="5">
    <source>
        <dbReference type="Proteomes" id="UP000050443"/>
    </source>
</evidence>
<dbReference type="InterPro" id="IPR050595">
    <property type="entry name" value="Bact_response_regulator"/>
</dbReference>
<dbReference type="PANTHER" id="PTHR44591:SF3">
    <property type="entry name" value="RESPONSE REGULATORY DOMAIN-CONTAINING PROTEIN"/>
    <property type="match status" value="1"/>
</dbReference>
<dbReference type="OrthoDB" id="9789181at2"/>
<dbReference type="RefSeq" id="WP_055095214.1">
    <property type="nucleotide sequence ID" value="NZ_JRLF01000011.1"/>
</dbReference>
<dbReference type="Pfam" id="PF00072">
    <property type="entry name" value="Response_reg"/>
    <property type="match status" value="1"/>
</dbReference>
<dbReference type="SMART" id="SM00448">
    <property type="entry name" value="REC"/>
    <property type="match status" value="1"/>
</dbReference>
<dbReference type="PROSITE" id="PS50110">
    <property type="entry name" value="RESPONSE_REGULATORY"/>
    <property type="match status" value="1"/>
</dbReference>
<feature type="domain" description="Response regulatory" evidence="3">
    <location>
        <begin position="5"/>
        <end position="125"/>
    </location>
</feature>
<reference evidence="4 5" key="1">
    <citation type="submission" date="2014-09" db="EMBL/GenBank/DDBJ databases">
        <title>Genome sequence of Flavobacterium aquidurense RC62.</title>
        <authorList>
            <person name="Kim J.F."/>
            <person name="Kwak M.-J."/>
        </authorList>
    </citation>
    <scope>NUCLEOTIDE SEQUENCE [LARGE SCALE GENOMIC DNA]</scope>
    <source>
        <strain evidence="4 5">RC62</strain>
    </source>
</reference>
<protein>
    <submittedName>
        <fullName evidence="4">Response regulator receiver protein</fullName>
    </submittedName>
</protein>
<sequence>MKNTVILLVDDDEDDCELFIAAIASLNKNIITTISNNSLEALNNLKAATVLPDFIFLDMQMPYLSGAEFIQQLRQIPELNKIQLVVYSSHTHDTLKKLTNEFDSVQIFTKPNNFQELVRTLDNIIG</sequence>